<dbReference type="PANTHER" id="PTHR28573">
    <property type="entry name" value="SPINDLE AND KINETOCHORE-ASSOCIATED PROTEIN 1"/>
    <property type="match status" value="1"/>
</dbReference>
<evidence type="ECO:0000256" key="3">
    <source>
        <dbReference type="ARBA" id="ARBA00047182"/>
    </source>
</evidence>
<evidence type="ECO:0000256" key="4">
    <source>
        <dbReference type="ARBA" id="ARBA00047202"/>
    </source>
</evidence>
<dbReference type="GO" id="GO:0051301">
    <property type="term" value="P:cell division"/>
    <property type="evidence" value="ECO:0007669"/>
    <property type="project" value="InterPro"/>
</dbReference>
<accession>A0A914AT22</accession>
<dbReference type="Gene3D" id="1.10.10.1890">
    <property type="entry name" value="Ska1 microtubule binding domain-like"/>
    <property type="match status" value="1"/>
</dbReference>
<feature type="compositionally biased region" description="Polar residues" evidence="5">
    <location>
        <begin position="128"/>
        <end position="138"/>
    </location>
</feature>
<dbReference type="InterPro" id="IPR009829">
    <property type="entry name" value="SKA1"/>
</dbReference>
<dbReference type="GO" id="GO:0007059">
    <property type="term" value="P:chromosome segregation"/>
    <property type="evidence" value="ECO:0007669"/>
    <property type="project" value="InterPro"/>
</dbReference>
<dbReference type="GO" id="GO:0008017">
    <property type="term" value="F:microtubule binding"/>
    <property type="evidence" value="ECO:0007669"/>
    <property type="project" value="InterPro"/>
</dbReference>
<protein>
    <recommendedName>
        <fullName evidence="3">SKA complex subunit 1</fullName>
    </recommendedName>
    <alternativeName>
        <fullName evidence="4">Spindle and kinetochore-associated protein 1</fullName>
    </alternativeName>
</protein>
<dbReference type="AlphaFoldDB" id="A0A914AT22"/>
<evidence type="ECO:0000256" key="5">
    <source>
        <dbReference type="SAM" id="MobiDB-lite"/>
    </source>
</evidence>
<feature type="compositionally biased region" description="Basic and acidic residues" evidence="5">
    <location>
        <begin position="139"/>
        <end position="150"/>
    </location>
</feature>
<dbReference type="GeneID" id="119737154"/>
<reference evidence="6" key="1">
    <citation type="submission" date="2022-11" db="UniProtKB">
        <authorList>
            <consortium name="EnsemblMetazoa"/>
        </authorList>
    </citation>
    <scope>IDENTIFICATION</scope>
</reference>
<dbReference type="OrthoDB" id="5962at2759"/>
<dbReference type="GO" id="GO:0005876">
    <property type="term" value="C:spindle microtubule"/>
    <property type="evidence" value="ECO:0007669"/>
    <property type="project" value="TreeGrafter"/>
</dbReference>
<dbReference type="Gene3D" id="6.10.250.1370">
    <property type="match status" value="1"/>
</dbReference>
<name>A0A914AT22_PATMI</name>
<dbReference type="GO" id="GO:0000278">
    <property type="term" value="P:mitotic cell cycle"/>
    <property type="evidence" value="ECO:0007669"/>
    <property type="project" value="TreeGrafter"/>
</dbReference>
<dbReference type="InterPro" id="IPR042031">
    <property type="entry name" value="SKA1_MBD_sf"/>
</dbReference>
<feature type="compositionally biased region" description="Basic and acidic residues" evidence="5">
    <location>
        <begin position="93"/>
        <end position="106"/>
    </location>
</feature>
<feature type="region of interest" description="Disordered" evidence="5">
    <location>
        <begin position="93"/>
        <end position="159"/>
    </location>
</feature>
<evidence type="ECO:0000313" key="6">
    <source>
        <dbReference type="EnsemblMetazoa" id="XP_038067205.1"/>
    </source>
</evidence>
<dbReference type="PANTHER" id="PTHR28573:SF1">
    <property type="entry name" value="SPINDLE AND KINETOCHORE-ASSOCIATED PROTEIN 1"/>
    <property type="match status" value="1"/>
</dbReference>
<dbReference type="EnsemblMetazoa" id="XM_038211277.1">
    <property type="protein sequence ID" value="XP_038067205.1"/>
    <property type="gene ID" value="LOC119737154"/>
</dbReference>
<keyword evidence="7" id="KW-1185">Reference proteome</keyword>
<evidence type="ECO:0000256" key="2">
    <source>
        <dbReference type="ARBA" id="ARBA00023054"/>
    </source>
</evidence>
<dbReference type="GO" id="GO:0000940">
    <property type="term" value="C:outer kinetochore"/>
    <property type="evidence" value="ECO:0007669"/>
    <property type="project" value="TreeGrafter"/>
</dbReference>
<dbReference type="RefSeq" id="XP_038067205.1">
    <property type="nucleotide sequence ID" value="XM_038211277.1"/>
</dbReference>
<evidence type="ECO:0000313" key="7">
    <source>
        <dbReference type="Proteomes" id="UP000887568"/>
    </source>
</evidence>
<dbReference type="GO" id="GO:0072686">
    <property type="term" value="C:mitotic spindle"/>
    <property type="evidence" value="ECO:0007669"/>
    <property type="project" value="TreeGrafter"/>
</dbReference>
<evidence type="ECO:0000256" key="1">
    <source>
        <dbReference type="ARBA" id="ARBA00006836"/>
    </source>
</evidence>
<keyword evidence="2" id="KW-0175">Coiled coil</keyword>
<dbReference type="GO" id="GO:0031110">
    <property type="term" value="P:regulation of microtubule polymerization or depolymerization"/>
    <property type="evidence" value="ECO:0007669"/>
    <property type="project" value="TreeGrafter"/>
</dbReference>
<dbReference type="Proteomes" id="UP000887568">
    <property type="component" value="Unplaced"/>
</dbReference>
<dbReference type="OMA" id="VEEDMHE"/>
<proteinExistence type="inferred from homology"/>
<dbReference type="Pfam" id="PF07160">
    <property type="entry name" value="SKA1"/>
    <property type="match status" value="1"/>
</dbReference>
<dbReference type="FunFam" id="1.10.10.1890:FF:000002">
    <property type="entry name" value="Spindle and kinetochore-associated protein 1"/>
    <property type="match status" value="1"/>
</dbReference>
<sequence length="278" mass="31462">MDASNLDELKETFEGKIAGLTRCIDLSSAVLTPDGLDENCRKQLGVIHMELCMVESLVGQMRELVHSEKQKLQRAEALKSQMEEQAKHIRYMESHLPDRLPGRELKTSTSSKVKGRTPLGTVQDKSNHSNQGTRQQKSSSKDKETTEDSKKRKPSTPTMEFVTVEEFEGVPKYMKGRLNYDAINAAVEIINTAVSARYSLLHKPRHALGENAMKKVRRLKEQENKDTKGVFFFTDEDFKANSNGRCSTTSRSIFTILRHCGRLREIRSAGLTRYALLV</sequence>
<organism evidence="6 7">
    <name type="scientific">Patiria miniata</name>
    <name type="common">Bat star</name>
    <name type="synonym">Asterina miniata</name>
    <dbReference type="NCBI Taxonomy" id="46514"/>
    <lineage>
        <taxon>Eukaryota</taxon>
        <taxon>Metazoa</taxon>
        <taxon>Echinodermata</taxon>
        <taxon>Eleutherozoa</taxon>
        <taxon>Asterozoa</taxon>
        <taxon>Asteroidea</taxon>
        <taxon>Valvatacea</taxon>
        <taxon>Valvatida</taxon>
        <taxon>Asterinidae</taxon>
        <taxon>Patiria</taxon>
    </lineage>
</organism>
<comment type="similarity">
    <text evidence="1">Belongs to the SKA1 family.</text>
</comment>